<dbReference type="GO" id="GO:0008374">
    <property type="term" value="F:O-acyltransferase activity"/>
    <property type="evidence" value="ECO:0007669"/>
    <property type="project" value="InterPro"/>
</dbReference>
<dbReference type="OrthoDB" id="503948at2"/>
<gene>
    <name evidence="2" type="ORF">ADS79_22795</name>
    <name evidence="1" type="ORF">BRE01_09610</name>
</gene>
<dbReference type="GO" id="GO:0006629">
    <property type="term" value="P:lipid metabolic process"/>
    <property type="evidence" value="ECO:0007669"/>
    <property type="project" value="InterPro"/>
</dbReference>
<evidence type="ECO:0000313" key="2">
    <source>
        <dbReference type="EMBL" id="KNB71593.1"/>
    </source>
</evidence>
<dbReference type="Proteomes" id="UP000036834">
    <property type="component" value="Unassembled WGS sequence"/>
</dbReference>
<dbReference type="PATRIC" id="fig|54915.3.peg.3690"/>
<evidence type="ECO:0000313" key="4">
    <source>
        <dbReference type="Proteomes" id="UP000319578"/>
    </source>
</evidence>
<reference evidence="2" key="2">
    <citation type="submission" date="2015-07" db="EMBL/GenBank/DDBJ databases">
        <title>MeaNS - Measles Nucleotide Surveillance Program.</title>
        <authorList>
            <person name="Tran T."/>
            <person name="Druce J."/>
        </authorList>
    </citation>
    <scope>NUCLEOTIDE SEQUENCE</scope>
    <source>
        <strain evidence="2">DSM 9887</strain>
    </source>
</reference>
<dbReference type="PANTHER" id="PTHR11440">
    <property type="entry name" value="LECITHIN-CHOLESTEROL ACYLTRANSFERASE-RELATED"/>
    <property type="match status" value="1"/>
</dbReference>
<comment type="caution">
    <text evidence="2">The sequence shown here is derived from an EMBL/GenBank/DDBJ whole genome shotgun (WGS) entry which is preliminary data.</text>
</comment>
<dbReference type="RefSeq" id="WP_049740634.1">
    <property type="nucleotide sequence ID" value="NZ_BJON01000003.1"/>
</dbReference>
<dbReference type="STRING" id="54915.ADS79_22795"/>
<evidence type="ECO:0000313" key="1">
    <source>
        <dbReference type="EMBL" id="GED67259.1"/>
    </source>
</evidence>
<reference evidence="3" key="1">
    <citation type="submission" date="2015-07" db="EMBL/GenBank/DDBJ databases">
        <title>Genome sequencing project for genomic taxonomy and phylogenomics of Bacillus-like bacteria.</title>
        <authorList>
            <person name="Liu B."/>
            <person name="Wang J."/>
            <person name="Zhu Y."/>
            <person name="Liu G."/>
            <person name="Chen Q."/>
            <person name="Chen Z."/>
            <person name="Lan J."/>
            <person name="Che J."/>
            <person name="Ge C."/>
            <person name="Shi H."/>
            <person name="Pan Z."/>
            <person name="Liu X."/>
        </authorList>
    </citation>
    <scope>NUCLEOTIDE SEQUENCE [LARGE SCALE GENOMIC DNA]</scope>
    <source>
        <strain evidence="3">DSM 9887</strain>
    </source>
</reference>
<name>A0A0K9YS95_9BACL</name>
<reference evidence="1 4" key="3">
    <citation type="submission" date="2019-06" db="EMBL/GenBank/DDBJ databases">
        <title>Whole genome shotgun sequence of Brevibacillus reuszeri NBRC 15719.</title>
        <authorList>
            <person name="Hosoyama A."/>
            <person name="Uohara A."/>
            <person name="Ohji S."/>
            <person name="Ichikawa N."/>
        </authorList>
    </citation>
    <scope>NUCLEOTIDE SEQUENCE [LARGE SCALE GENOMIC DNA]</scope>
    <source>
        <strain evidence="1 4">NBRC 15719</strain>
    </source>
</reference>
<dbReference type="AlphaFoldDB" id="A0A0K9YS95"/>
<dbReference type="EMBL" id="LGIQ01000009">
    <property type="protein sequence ID" value="KNB71593.1"/>
    <property type="molecule type" value="Genomic_DNA"/>
</dbReference>
<evidence type="ECO:0000313" key="3">
    <source>
        <dbReference type="Proteomes" id="UP000036834"/>
    </source>
</evidence>
<protein>
    <submittedName>
        <fullName evidence="2">Acetyltransferase</fullName>
    </submittedName>
</protein>
<organism evidence="2 3">
    <name type="scientific">Brevibacillus reuszeri</name>
    <dbReference type="NCBI Taxonomy" id="54915"/>
    <lineage>
        <taxon>Bacteria</taxon>
        <taxon>Bacillati</taxon>
        <taxon>Bacillota</taxon>
        <taxon>Bacilli</taxon>
        <taxon>Bacillales</taxon>
        <taxon>Paenibacillaceae</taxon>
        <taxon>Brevibacillus</taxon>
    </lineage>
</organism>
<dbReference type="Proteomes" id="UP000319578">
    <property type="component" value="Unassembled WGS sequence"/>
</dbReference>
<dbReference type="EMBL" id="BJON01000003">
    <property type="protein sequence ID" value="GED67259.1"/>
    <property type="molecule type" value="Genomic_DNA"/>
</dbReference>
<accession>A0A0K9YS95</accession>
<proteinExistence type="predicted"/>
<dbReference type="SUPFAM" id="SSF53474">
    <property type="entry name" value="alpha/beta-Hydrolases"/>
    <property type="match status" value="1"/>
</dbReference>
<keyword evidence="2" id="KW-0808">Transferase</keyword>
<dbReference type="InterPro" id="IPR029058">
    <property type="entry name" value="AB_hydrolase_fold"/>
</dbReference>
<keyword evidence="4" id="KW-1185">Reference proteome</keyword>
<dbReference type="InterPro" id="IPR003386">
    <property type="entry name" value="LACT/PDAT_acylTrfase"/>
</dbReference>
<dbReference type="Gene3D" id="3.40.50.1820">
    <property type="entry name" value="alpha/beta hydrolase"/>
    <property type="match status" value="1"/>
</dbReference>
<dbReference type="Pfam" id="PF02450">
    <property type="entry name" value="LCAT"/>
    <property type="match status" value="1"/>
</dbReference>
<sequence length="317" mass="35770">MDTYLPGKTPIVFVPGLFGSMSNQIIPGTGNWNFGFARTAYEPFIRILEQMGYRLNEELFIAFYDWRQPIAYCAEQYLVPIIELAKQKTGCSQVNLICHSMGGLVSRAYVQGDNYQWDVDQLLFLATPNAGSPVSYCYWAGGRLPRTVSPKKNVVELYMNVYLAYLEKSIPRNKVEAVQKHFASLIDLVPGYAYGDYLLEKQDGIEKFVPYNTMVVQNQFLDQLNSTMELIWERSISVTLIAGIGNETIQYLQTVPSLSPKRWVDGRAVGAINSSFGDGNVMASSVFAMIGEKYVVQATHLDILYKSESIIRQVLER</sequence>